<comment type="caution">
    <text evidence="1">The sequence shown here is derived from an EMBL/GenBank/DDBJ whole genome shotgun (WGS) entry which is preliminary data.</text>
</comment>
<organism evidence="1 2">
    <name type="scientific">Diphasiastrum complanatum</name>
    <name type="common">Issler's clubmoss</name>
    <name type="synonym">Lycopodium complanatum</name>
    <dbReference type="NCBI Taxonomy" id="34168"/>
    <lineage>
        <taxon>Eukaryota</taxon>
        <taxon>Viridiplantae</taxon>
        <taxon>Streptophyta</taxon>
        <taxon>Embryophyta</taxon>
        <taxon>Tracheophyta</taxon>
        <taxon>Lycopodiopsida</taxon>
        <taxon>Lycopodiales</taxon>
        <taxon>Lycopodiaceae</taxon>
        <taxon>Lycopodioideae</taxon>
        <taxon>Diphasiastrum</taxon>
    </lineage>
</organism>
<accession>A0ACC2E0P2</accession>
<evidence type="ECO:0000313" key="2">
    <source>
        <dbReference type="Proteomes" id="UP001162992"/>
    </source>
</evidence>
<name>A0ACC2E0P2_DIPCM</name>
<keyword evidence="2" id="KW-1185">Reference proteome</keyword>
<gene>
    <name evidence="1" type="ORF">O6H91_04G112700</name>
</gene>
<reference evidence="2" key="1">
    <citation type="journal article" date="2024" name="Proc. Natl. Acad. Sci. U.S.A.">
        <title>Extraordinary preservation of gene collinearity over three hundred million years revealed in homosporous lycophytes.</title>
        <authorList>
            <person name="Li C."/>
            <person name="Wickell D."/>
            <person name="Kuo L.Y."/>
            <person name="Chen X."/>
            <person name="Nie B."/>
            <person name="Liao X."/>
            <person name="Peng D."/>
            <person name="Ji J."/>
            <person name="Jenkins J."/>
            <person name="Williams M."/>
            <person name="Shu S."/>
            <person name="Plott C."/>
            <person name="Barry K."/>
            <person name="Rajasekar S."/>
            <person name="Grimwood J."/>
            <person name="Han X."/>
            <person name="Sun S."/>
            <person name="Hou Z."/>
            <person name="He W."/>
            <person name="Dai G."/>
            <person name="Sun C."/>
            <person name="Schmutz J."/>
            <person name="Leebens-Mack J.H."/>
            <person name="Li F.W."/>
            <person name="Wang L."/>
        </authorList>
    </citation>
    <scope>NUCLEOTIDE SEQUENCE [LARGE SCALE GENOMIC DNA]</scope>
    <source>
        <strain evidence="2">cv. PW_Plant_1</strain>
    </source>
</reference>
<evidence type="ECO:0000313" key="1">
    <source>
        <dbReference type="EMBL" id="KAJ7560085.1"/>
    </source>
</evidence>
<proteinExistence type="predicted"/>
<sequence length="215" mass="24944">MFLCHVPCIFAPPRRRCMHMRVFSNITAHLQVDLRIRAIKLCVVLYQDGAKTGAKFDWTRSWYLVSKFLLVCLLFIQTVFFVFQLFGVPHNKRVAELHRVTTEVPFVAYLDLLDVAACSCALFLLLKPRGLQAGYSLGRGRDFPIGWESCECIYVQSLIFTFLNPFKTFKIVLLKVCKYCRAHELLTANVICMLFKTIASSFFYEFELTLFFFSL</sequence>
<dbReference type="Proteomes" id="UP001162992">
    <property type="component" value="Chromosome 4"/>
</dbReference>
<dbReference type="EMBL" id="CM055095">
    <property type="protein sequence ID" value="KAJ7560085.1"/>
    <property type="molecule type" value="Genomic_DNA"/>
</dbReference>
<protein>
    <submittedName>
        <fullName evidence="1">Uncharacterized protein</fullName>
    </submittedName>
</protein>